<dbReference type="Gene3D" id="2.80.10.50">
    <property type="match status" value="2"/>
</dbReference>
<dbReference type="KEGG" id="mcha:111024278"/>
<feature type="domain" description="Agglutinin" evidence="3">
    <location>
        <begin position="165"/>
        <end position="295"/>
    </location>
</feature>
<dbReference type="PANTHER" id="PTHR39244:SF5">
    <property type="entry name" value="NATTERIN-3-LIKE"/>
    <property type="match status" value="1"/>
</dbReference>
<dbReference type="InterPro" id="IPR055267">
    <property type="entry name" value="Aerolysin-like_C"/>
</dbReference>
<dbReference type="RefSeq" id="XP_022157617.1">
    <property type="nucleotide sequence ID" value="XM_022301925.1"/>
</dbReference>
<evidence type="ECO:0000313" key="4">
    <source>
        <dbReference type="Proteomes" id="UP000504603"/>
    </source>
</evidence>
<feature type="domain" description="Agglutinin" evidence="3">
    <location>
        <begin position="8"/>
        <end position="160"/>
    </location>
</feature>
<dbReference type="PANTHER" id="PTHR39244">
    <property type="entry name" value="NATTERIN-4"/>
    <property type="match status" value="1"/>
</dbReference>
<sequence>MDEEAEAPSVPVQFALKSVSNNKYLSFVGGEKDELFGYLQFCADQAVSPYTKFEIESSKVGKGLVHIRCCYNNQYWVLSSQSSHYIVAGAKTTDEDQTKYTCTLFRPIFDDKQGAFRFRNVHLDRNMHLHAQAYGSHRNCVFAKSSTPERDRSDLATAVDWNSLCILPKYVAFKDENGHYLRPHEHIGGNIYVQSSGSDVSDPGLKHEILSTPDGHIRIRNVPYNKFWSYDPNWIMLKSDDKTLFWPVKVGDSAVALRCKGNNHFVKSITADGKDDCLNACLTNITDAAKFEVTELVLSRDIYNTNFRLSDARIYNEKPIVVTSGVVENLKDVADKVSVKLLYEDTVTKTWSSSVSTNLGVKVTLETGVPLIGESEIEISAEIGEEHAWGETQQNKNIIEVTHDIIVAPRSKVKAGIMATQATCDVPFSYTQRDRLMDGRAVIQRLDDGIFTGINSYNFQFVAEEVVA</sequence>
<keyword evidence="4" id="KW-1185">Reference proteome</keyword>
<evidence type="ECO:0000313" key="5">
    <source>
        <dbReference type="RefSeq" id="XP_022157617.1"/>
    </source>
</evidence>
<proteinExistence type="inferred from homology"/>
<evidence type="ECO:0000256" key="2">
    <source>
        <dbReference type="ARBA" id="ARBA00023157"/>
    </source>
</evidence>
<keyword evidence="2" id="KW-1015">Disulfide bond</keyword>
<dbReference type="InterPro" id="IPR036242">
    <property type="entry name" value="Agglutinin_dom_sf"/>
</dbReference>
<dbReference type="Pfam" id="PF01117">
    <property type="entry name" value="Aerolysin"/>
    <property type="match status" value="1"/>
</dbReference>
<dbReference type="GeneID" id="111024278"/>
<dbReference type="InterPro" id="IPR008998">
    <property type="entry name" value="Agglutinin"/>
</dbReference>
<dbReference type="OrthoDB" id="4948898at2759"/>
<dbReference type="Gene3D" id="2.170.15.10">
    <property type="entry name" value="Proaerolysin, chain A, domain 3"/>
    <property type="match status" value="1"/>
</dbReference>
<dbReference type="CDD" id="cd20216">
    <property type="entry name" value="PFM_HFR-2-like"/>
    <property type="match status" value="1"/>
</dbReference>
<dbReference type="CDD" id="cd00257">
    <property type="entry name" value="beta-trefoil_FSCN-like"/>
    <property type="match status" value="1"/>
</dbReference>
<dbReference type="SUPFAM" id="SSF56973">
    <property type="entry name" value="Aerolisin/ETX pore-forming domain"/>
    <property type="match status" value="1"/>
</dbReference>
<name>A0A6J1DUY5_MOMCH</name>
<dbReference type="InterPro" id="IPR053237">
    <property type="entry name" value="Natterin_C"/>
</dbReference>
<reference evidence="5" key="1">
    <citation type="submission" date="2025-08" db="UniProtKB">
        <authorList>
            <consortium name="RefSeq"/>
        </authorList>
    </citation>
    <scope>IDENTIFICATION</scope>
    <source>
        <strain evidence="5">OHB3-1</strain>
    </source>
</reference>
<comment type="similarity">
    <text evidence="1">Belongs to the aerolysin family.</text>
</comment>
<dbReference type="SUPFAM" id="SSF50382">
    <property type="entry name" value="Agglutinin"/>
    <property type="match status" value="2"/>
</dbReference>
<accession>A0A6J1DUY5</accession>
<evidence type="ECO:0000256" key="1">
    <source>
        <dbReference type="ARBA" id="ARBA00009831"/>
    </source>
</evidence>
<dbReference type="Pfam" id="PF07468">
    <property type="entry name" value="Agglutinin"/>
    <property type="match status" value="2"/>
</dbReference>
<organism evidence="4 5">
    <name type="scientific">Momordica charantia</name>
    <name type="common">Bitter gourd</name>
    <name type="synonym">Balsam pear</name>
    <dbReference type="NCBI Taxonomy" id="3673"/>
    <lineage>
        <taxon>Eukaryota</taxon>
        <taxon>Viridiplantae</taxon>
        <taxon>Streptophyta</taxon>
        <taxon>Embryophyta</taxon>
        <taxon>Tracheophyta</taxon>
        <taxon>Spermatophyta</taxon>
        <taxon>Magnoliopsida</taxon>
        <taxon>eudicotyledons</taxon>
        <taxon>Gunneridae</taxon>
        <taxon>Pentapetalae</taxon>
        <taxon>rosids</taxon>
        <taxon>fabids</taxon>
        <taxon>Cucurbitales</taxon>
        <taxon>Cucurbitaceae</taxon>
        <taxon>Momordiceae</taxon>
        <taxon>Momordica</taxon>
    </lineage>
</organism>
<dbReference type="Proteomes" id="UP000504603">
    <property type="component" value="Unplaced"/>
</dbReference>
<dbReference type="AlphaFoldDB" id="A0A6J1DUY5"/>
<evidence type="ECO:0000259" key="3">
    <source>
        <dbReference type="SMART" id="SM00791"/>
    </source>
</evidence>
<protein>
    <submittedName>
        <fullName evidence="5">Uncharacterized protein LOC111024278</fullName>
    </submittedName>
</protein>
<dbReference type="SMART" id="SM00791">
    <property type="entry name" value="Agglutinin"/>
    <property type="match status" value="2"/>
</dbReference>
<gene>
    <name evidence="5" type="primary">LOC111024278</name>
</gene>